<sequence>MIFIILLASLATAVLATPLVDSNPASLSATTGFILVANLTDTTRDFSPSINHLKLTGVRIGAGLETAVLTNNTGRTFYENGTDGNIGVVSDSGGTYPISMIMDALAPGEADADYVDYVGIDVGTAQPGIGIAAPPADVPALYGPDMGTFVVCFESQPVYGKPQYPVRFAKAQLVNGVAYQKIPAQCAPITLLPQCAQLDDAVPSGALYDHDYARNVRCYGNVASVTW</sequence>
<feature type="domain" description="DUF7907" evidence="2">
    <location>
        <begin position="31"/>
        <end position="195"/>
    </location>
</feature>
<dbReference type="InterPro" id="IPR057229">
    <property type="entry name" value="DUF7907"/>
</dbReference>
<gene>
    <name evidence="3" type="ORF">B0H66DRAFT_504978</name>
</gene>
<evidence type="ECO:0000313" key="4">
    <source>
        <dbReference type="Proteomes" id="UP001283341"/>
    </source>
</evidence>
<dbReference type="Proteomes" id="UP001283341">
    <property type="component" value="Unassembled WGS sequence"/>
</dbReference>
<accession>A0AAE0LZ04</accession>
<evidence type="ECO:0000313" key="3">
    <source>
        <dbReference type="EMBL" id="KAK3312932.1"/>
    </source>
</evidence>
<feature type="chain" id="PRO_5042028423" description="DUF7907 domain-containing protein" evidence="1">
    <location>
        <begin position="17"/>
        <end position="227"/>
    </location>
</feature>
<organism evidence="3 4">
    <name type="scientific">Apodospora peruviana</name>
    <dbReference type="NCBI Taxonomy" id="516989"/>
    <lineage>
        <taxon>Eukaryota</taxon>
        <taxon>Fungi</taxon>
        <taxon>Dikarya</taxon>
        <taxon>Ascomycota</taxon>
        <taxon>Pezizomycotina</taxon>
        <taxon>Sordariomycetes</taxon>
        <taxon>Sordariomycetidae</taxon>
        <taxon>Sordariales</taxon>
        <taxon>Lasiosphaeriaceae</taxon>
        <taxon>Apodospora</taxon>
    </lineage>
</organism>
<keyword evidence="4" id="KW-1185">Reference proteome</keyword>
<evidence type="ECO:0000256" key="1">
    <source>
        <dbReference type="SAM" id="SignalP"/>
    </source>
</evidence>
<feature type="non-terminal residue" evidence="3">
    <location>
        <position position="227"/>
    </location>
</feature>
<reference evidence="3" key="2">
    <citation type="submission" date="2023-06" db="EMBL/GenBank/DDBJ databases">
        <authorList>
            <consortium name="Lawrence Berkeley National Laboratory"/>
            <person name="Haridas S."/>
            <person name="Hensen N."/>
            <person name="Bonometti L."/>
            <person name="Westerberg I."/>
            <person name="Brannstrom I.O."/>
            <person name="Guillou S."/>
            <person name="Cros-Aarteil S."/>
            <person name="Calhoun S."/>
            <person name="Kuo A."/>
            <person name="Mondo S."/>
            <person name="Pangilinan J."/>
            <person name="Riley R."/>
            <person name="Labutti K."/>
            <person name="Andreopoulos B."/>
            <person name="Lipzen A."/>
            <person name="Chen C."/>
            <person name="Yanf M."/>
            <person name="Daum C."/>
            <person name="Ng V."/>
            <person name="Clum A."/>
            <person name="Steindorff A."/>
            <person name="Ohm R."/>
            <person name="Martin F."/>
            <person name="Silar P."/>
            <person name="Natvig D."/>
            <person name="Lalanne C."/>
            <person name="Gautier V."/>
            <person name="Ament-Velasquez S.L."/>
            <person name="Kruys A."/>
            <person name="Hutchinson M.I."/>
            <person name="Powell A.J."/>
            <person name="Barry K."/>
            <person name="Miller A.N."/>
            <person name="Grigoriev I.V."/>
            <person name="Debuchy R."/>
            <person name="Gladieux P."/>
            <person name="Thoren M.H."/>
            <person name="Johannesson H."/>
        </authorList>
    </citation>
    <scope>NUCLEOTIDE SEQUENCE</scope>
    <source>
        <strain evidence="3">CBS 118394</strain>
    </source>
</reference>
<name>A0AAE0LZ04_9PEZI</name>
<keyword evidence="1" id="KW-0732">Signal</keyword>
<comment type="caution">
    <text evidence="3">The sequence shown here is derived from an EMBL/GenBank/DDBJ whole genome shotgun (WGS) entry which is preliminary data.</text>
</comment>
<dbReference type="EMBL" id="JAUEDM010000008">
    <property type="protein sequence ID" value="KAK3312932.1"/>
    <property type="molecule type" value="Genomic_DNA"/>
</dbReference>
<feature type="signal peptide" evidence="1">
    <location>
        <begin position="1"/>
        <end position="16"/>
    </location>
</feature>
<reference evidence="3" key="1">
    <citation type="journal article" date="2023" name="Mol. Phylogenet. Evol.">
        <title>Genome-scale phylogeny and comparative genomics of the fungal order Sordariales.</title>
        <authorList>
            <person name="Hensen N."/>
            <person name="Bonometti L."/>
            <person name="Westerberg I."/>
            <person name="Brannstrom I.O."/>
            <person name="Guillou S."/>
            <person name="Cros-Aarteil S."/>
            <person name="Calhoun S."/>
            <person name="Haridas S."/>
            <person name="Kuo A."/>
            <person name="Mondo S."/>
            <person name="Pangilinan J."/>
            <person name="Riley R."/>
            <person name="LaButti K."/>
            <person name="Andreopoulos B."/>
            <person name="Lipzen A."/>
            <person name="Chen C."/>
            <person name="Yan M."/>
            <person name="Daum C."/>
            <person name="Ng V."/>
            <person name="Clum A."/>
            <person name="Steindorff A."/>
            <person name="Ohm R.A."/>
            <person name="Martin F."/>
            <person name="Silar P."/>
            <person name="Natvig D.O."/>
            <person name="Lalanne C."/>
            <person name="Gautier V."/>
            <person name="Ament-Velasquez S.L."/>
            <person name="Kruys A."/>
            <person name="Hutchinson M.I."/>
            <person name="Powell A.J."/>
            <person name="Barry K."/>
            <person name="Miller A.N."/>
            <person name="Grigoriev I.V."/>
            <person name="Debuchy R."/>
            <person name="Gladieux P."/>
            <person name="Hiltunen Thoren M."/>
            <person name="Johannesson H."/>
        </authorList>
    </citation>
    <scope>NUCLEOTIDE SEQUENCE</scope>
    <source>
        <strain evidence="3">CBS 118394</strain>
    </source>
</reference>
<dbReference type="Pfam" id="PF25484">
    <property type="entry name" value="DUF7907"/>
    <property type="match status" value="1"/>
</dbReference>
<dbReference type="AlphaFoldDB" id="A0AAE0LZ04"/>
<protein>
    <recommendedName>
        <fullName evidence="2">DUF7907 domain-containing protein</fullName>
    </recommendedName>
</protein>
<evidence type="ECO:0000259" key="2">
    <source>
        <dbReference type="Pfam" id="PF25484"/>
    </source>
</evidence>
<proteinExistence type="predicted"/>